<evidence type="ECO:0000313" key="1">
    <source>
        <dbReference type="EMBL" id="KAJ7998133.1"/>
    </source>
</evidence>
<proteinExistence type="predicted"/>
<gene>
    <name evidence="1" type="ORF">DPEC_G00219420</name>
</gene>
<reference evidence="1" key="1">
    <citation type="submission" date="2021-05" db="EMBL/GenBank/DDBJ databases">
        <authorList>
            <person name="Pan Q."/>
            <person name="Jouanno E."/>
            <person name="Zahm M."/>
            <person name="Klopp C."/>
            <person name="Cabau C."/>
            <person name="Louis A."/>
            <person name="Berthelot C."/>
            <person name="Parey E."/>
            <person name="Roest Crollius H."/>
            <person name="Montfort J."/>
            <person name="Robinson-Rechavi M."/>
            <person name="Bouchez O."/>
            <person name="Lampietro C."/>
            <person name="Lopez Roques C."/>
            <person name="Donnadieu C."/>
            <person name="Postlethwait J."/>
            <person name="Bobe J."/>
            <person name="Dillon D."/>
            <person name="Chandos A."/>
            <person name="von Hippel F."/>
            <person name="Guiguen Y."/>
        </authorList>
    </citation>
    <scope>NUCLEOTIDE SEQUENCE</scope>
    <source>
        <strain evidence="1">YG-Jan2019</strain>
    </source>
</reference>
<dbReference type="Proteomes" id="UP001157502">
    <property type="component" value="Chromosome 18"/>
</dbReference>
<name>A0ACC2G3T9_DALPE</name>
<dbReference type="EMBL" id="CM055745">
    <property type="protein sequence ID" value="KAJ7998133.1"/>
    <property type="molecule type" value="Genomic_DNA"/>
</dbReference>
<accession>A0ACC2G3T9</accession>
<organism evidence="1 2">
    <name type="scientific">Dallia pectoralis</name>
    <name type="common">Alaska blackfish</name>
    <dbReference type="NCBI Taxonomy" id="75939"/>
    <lineage>
        <taxon>Eukaryota</taxon>
        <taxon>Metazoa</taxon>
        <taxon>Chordata</taxon>
        <taxon>Craniata</taxon>
        <taxon>Vertebrata</taxon>
        <taxon>Euteleostomi</taxon>
        <taxon>Actinopterygii</taxon>
        <taxon>Neopterygii</taxon>
        <taxon>Teleostei</taxon>
        <taxon>Protacanthopterygii</taxon>
        <taxon>Esociformes</taxon>
        <taxon>Umbridae</taxon>
        <taxon>Dallia</taxon>
    </lineage>
</organism>
<comment type="caution">
    <text evidence="1">The sequence shown here is derived from an EMBL/GenBank/DDBJ whole genome shotgun (WGS) entry which is preliminary data.</text>
</comment>
<protein>
    <submittedName>
        <fullName evidence="1">Uncharacterized protein</fullName>
    </submittedName>
</protein>
<keyword evidence="2" id="KW-1185">Reference proteome</keyword>
<sequence>MSVHNSLSCTNYWVLSQTPHIQAGYKYFSGSISVTSSHPRTSWEVDGVETNQCSSEMNCCREIGITADEV</sequence>
<evidence type="ECO:0000313" key="2">
    <source>
        <dbReference type="Proteomes" id="UP001157502"/>
    </source>
</evidence>